<dbReference type="PANTHER" id="PTHR11908:SF132">
    <property type="entry name" value="ALDEHYDE OXIDASE 1-RELATED"/>
    <property type="match status" value="1"/>
</dbReference>
<dbReference type="Gramene" id="OIT07555">
    <property type="protein sequence ID" value="OIT07555"/>
    <property type="gene ID" value="A4A49_05585"/>
</dbReference>
<dbReference type="EMBL" id="MJEQ01037183">
    <property type="protein sequence ID" value="OIT07555.1"/>
    <property type="molecule type" value="Genomic_DNA"/>
</dbReference>
<sequence length="206" mass="22603">MQAVNLAANSYYVPASSSMQYLNYGAAVSEVEIDILTGETKILQSDIIYDCGQSLNPAVDMGQIEGAFVQGIGFFMLEEYLTNTDGLVVSDSTWTYKIPTIDTIPKNFNVQVLNSGHHEKRVLSSKASGEPPLLLASSVHCATRAAIKAARKQLKLWGKLDESDSEFYLEVPATLPVVKTQCGLDYVEKYLESLRHQKIGNGLSTF</sequence>
<dbReference type="Gene3D" id="3.30.365.10">
    <property type="entry name" value="Aldehyde oxidase/xanthine dehydrogenase, molybdopterin binding domain"/>
    <property type="match status" value="1"/>
</dbReference>
<keyword evidence="4" id="KW-1185">Reference proteome</keyword>
<protein>
    <submittedName>
        <fullName evidence="3">Indole-3-acetaldehyde oxidase</fullName>
    </submittedName>
</protein>
<dbReference type="Pfam" id="PF20256">
    <property type="entry name" value="MoCoBD_2"/>
    <property type="match status" value="1"/>
</dbReference>
<dbReference type="InterPro" id="IPR046867">
    <property type="entry name" value="AldOxase/xan_DH_MoCoBD2"/>
</dbReference>
<dbReference type="OMA" id="WISEQIV"/>
<gene>
    <name evidence="3" type="primary">AAO2</name>
    <name evidence="3" type="ORF">A4A49_05585</name>
</gene>
<accession>A0A1J6J9R4</accession>
<dbReference type="Proteomes" id="UP000187609">
    <property type="component" value="Unassembled WGS sequence"/>
</dbReference>
<dbReference type="SMR" id="A0A1J6J9R4"/>
<evidence type="ECO:0000313" key="4">
    <source>
        <dbReference type="Proteomes" id="UP000187609"/>
    </source>
</evidence>
<name>A0A1J6J9R4_NICAT</name>
<evidence type="ECO:0000313" key="3">
    <source>
        <dbReference type="EMBL" id="OIT07555.1"/>
    </source>
</evidence>
<dbReference type="GO" id="GO:0005506">
    <property type="term" value="F:iron ion binding"/>
    <property type="evidence" value="ECO:0007669"/>
    <property type="project" value="InterPro"/>
</dbReference>
<dbReference type="AlphaFoldDB" id="A0A1J6J9R4"/>
<feature type="domain" description="Aldehyde oxidase/xanthine dehydrogenase second molybdopterin binding" evidence="2">
    <location>
        <begin position="2"/>
        <end position="105"/>
    </location>
</feature>
<organism evidence="3 4">
    <name type="scientific">Nicotiana attenuata</name>
    <name type="common">Coyote tobacco</name>
    <dbReference type="NCBI Taxonomy" id="49451"/>
    <lineage>
        <taxon>Eukaryota</taxon>
        <taxon>Viridiplantae</taxon>
        <taxon>Streptophyta</taxon>
        <taxon>Embryophyta</taxon>
        <taxon>Tracheophyta</taxon>
        <taxon>Spermatophyta</taxon>
        <taxon>Magnoliopsida</taxon>
        <taxon>eudicotyledons</taxon>
        <taxon>Gunneridae</taxon>
        <taxon>Pentapetalae</taxon>
        <taxon>asterids</taxon>
        <taxon>lamiids</taxon>
        <taxon>Solanales</taxon>
        <taxon>Solanaceae</taxon>
        <taxon>Nicotianoideae</taxon>
        <taxon>Nicotianeae</taxon>
        <taxon>Nicotiana</taxon>
    </lineage>
</organism>
<proteinExistence type="predicted"/>
<dbReference type="SUPFAM" id="SSF56003">
    <property type="entry name" value="Molybdenum cofactor-binding domain"/>
    <property type="match status" value="1"/>
</dbReference>
<evidence type="ECO:0000256" key="1">
    <source>
        <dbReference type="ARBA" id="ARBA00022505"/>
    </source>
</evidence>
<reference evidence="3" key="1">
    <citation type="submission" date="2016-11" db="EMBL/GenBank/DDBJ databases">
        <title>The genome of Nicotiana attenuata.</title>
        <authorList>
            <person name="Xu S."/>
            <person name="Brockmoeller T."/>
            <person name="Gaquerel E."/>
            <person name="Navarro A."/>
            <person name="Kuhl H."/>
            <person name="Gase K."/>
            <person name="Ling Z."/>
            <person name="Zhou W."/>
            <person name="Kreitzer C."/>
            <person name="Stanke M."/>
            <person name="Tang H."/>
            <person name="Lyons E."/>
            <person name="Pandey P."/>
            <person name="Pandey S.P."/>
            <person name="Timmermann B."/>
            <person name="Baldwin I.T."/>
        </authorList>
    </citation>
    <scope>NUCLEOTIDE SEQUENCE [LARGE SCALE GENOMIC DNA]</scope>
    <source>
        <strain evidence="3">UT</strain>
    </source>
</reference>
<dbReference type="STRING" id="49451.A0A1J6J9R4"/>
<dbReference type="GO" id="GO:0016491">
    <property type="term" value="F:oxidoreductase activity"/>
    <property type="evidence" value="ECO:0007669"/>
    <property type="project" value="InterPro"/>
</dbReference>
<dbReference type="InterPro" id="IPR037165">
    <property type="entry name" value="AldOxase/xan_DH_Mopterin-bd_sf"/>
</dbReference>
<evidence type="ECO:0000259" key="2">
    <source>
        <dbReference type="Pfam" id="PF20256"/>
    </source>
</evidence>
<dbReference type="InterPro" id="IPR016208">
    <property type="entry name" value="Ald_Oxase/xanthine_DH-like"/>
</dbReference>
<comment type="caution">
    <text evidence="3">The sequence shown here is derived from an EMBL/GenBank/DDBJ whole genome shotgun (WGS) entry which is preliminary data.</text>
</comment>
<dbReference type="PANTHER" id="PTHR11908">
    <property type="entry name" value="XANTHINE DEHYDROGENASE"/>
    <property type="match status" value="1"/>
</dbReference>
<keyword evidence="1" id="KW-0500">Molybdenum</keyword>